<dbReference type="Gene3D" id="1.10.630.10">
    <property type="entry name" value="Cytochrome P450"/>
    <property type="match status" value="1"/>
</dbReference>
<evidence type="ECO:0000256" key="2">
    <source>
        <dbReference type="RuleBase" id="RU000461"/>
    </source>
</evidence>
<dbReference type="Proteomes" id="UP001564626">
    <property type="component" value="Unassembled WGS sequence"/>
</dbReference>
<dbReference type="PRINTS" id="PR00359">
    <property type="entry name" value="BP450"/>
</dbReference>
<dbReference type="InterPro" id="IPR036396">
    <property type="entry name" value="Cyt_P450_sf"/>
</dbReference>
<dbReference type="PANTHER" id="PTHR46696:SF1">
    <property type="entry name" value="CYTOCHROME P450 YJIB-RELATED"/>
    <property type="match status" value="1"/>
</dbReference>
<dbReference type="PRINTS" id="PR00385">
    <property type="entry name" value="P450"/>
</dbReference>
<evidence type="ECO:0000256" key="1">
    <source>
        <dbReference type="ARBA" id="ARBA00010617"/>
    </source>
</evidence>
<dbReference type="InterPro" id="IPR017972">
    <property type="entry name" value="Cyt_P450_CS"/>
</dbReference>
<dbReference type="SUPFAM" id="SSF48264">
    <property type="entry name" value="Cytochrome P450"/>
    <property type="match status" value="1"/>
</dbReference>
<dbReference type="Pfam" id="PF00067">
    <property type="entry name" value="p450"/>
    <property type="match status" value="1"/>
</dbReference>
<keyword evidence="2" id="KW-0408">Iron</keyword>
<name>A0ABV4CFW2_9PSEU</name>
<keyword evidence="2" id="KW-0479">Metal-binding</keyword>
<organism evidence="3 4">
    <name type="scientific">Saccharopolyspora cebuensis</name>
    <dbReference type="NCBI Taxonomy" id="418759"/>
    <lineage>
        <taxon>Bacteria</taxon>
        <taxon>Bacillati</taxon>
        <taxon>Actinomycetota</taxon>
        <taxon>Actinomycetes</taxon>
        <taxon>Pseudonocardiales</taxon>
        <taxon>Pseudonocardiaceae</taxon>
        <taxon>Saccharopolyspora</taxon>
    </lineage>
</organism>
<protein>
    <submittedName>
        <fullName evidence="3">Cytochrome P450</fullName>
    </submittedName>
</protein>
<evidence type="ECO:0000313" key="4">
    <source>
        <dbReference type="Proteomes" id="UP001564626"/>
    </source>
</evidence>
<accession>A0ABV4CFW2</accession>
<sequence>MAEVPEVLDGARIHQQADALRAAGPAVRVRLPEGGEVWSVTRGEVITRLLADPVIVKDARWSLPGARPGEWPWLFPAVRVAEPEPVDGVRHERLAALVREAFTADRIAALRPEVAALVDCLLENMANGRTGGAVDFRASFAALLPSRVICALLGVPDALRAELRGALDDVLDAGAGRVPKREELLDALRALVRSKRERPGDDLTSALLHVDRLTDTELLGVLALLVGAGSGTVVSLLDHAVYELLRDPAQLEEVRTADRWPDVVDEVLRLHPPIVHLPLRYATADVDLGDGVVIAAGEPVLIGYGVPGRDPAVHPEPARFAVDRGDKAHLAFGHGVHRCLGAPLARMQAEVALPRLFDRFPDLALAEPTGVPPRRPSYIGNDFSSVLVHLGGSHSH</sequence>
<dbReference type="RefSeq" id="WP_345363202.1">
    <property type="nucleotide sequence ID" value="NZ_BAABII010000009.1"/>
</dbReference>
<dbReference type="PANTHER" id="PTHR46696">
    <property type="entry name" value="P450, PUTATIVE (EUROFUNG)-RELATED"/>
    <property type="match status" value="1"/>
</dbReference>
<reference evidence="3 4" key="1">
    <citation type="submission" date="2024-08" db="EMBL/GenBank/DDBJ databases">
        <title>Genome mining of Saccharopolyspora cebuensis PGLac3 from Nigerian medicinal plant.</title>
        <authorList>
            <person name="Ezeobiora C.E."/>
            <person name="Igbokwe N.H."/>
            <person name="Amin D.H."/>
            <person name="Mendie U.E."/>
        </authorList>
    </citation>
    <scope>NUCLEOTIDE SEQUENCE [LARGE SCALE GENOMIC DNA]</scope>
    <source>
        <strain evidence="3 4">PGLac3</strain>
    </source>
</reference>
<gene>
    <name evidence="3" type="ORF">AB8O55_11360</name>
</gene>
<comment type="similarity">
    <text evidence="1 2">Belongs to the cytochrome P450 family.</text>
</comment>
<keyword evidence="4" id="KW-1185">Reference proteome</keyword>
<dbReference type="PROSITE" id="PS00086">
    <property type="entry name" value="CYTOCHROME_P450"/>
    <property type="match status" value="1"/>
</dbReference>
<keyword evidence="2" id="KW-0560">Oxidoreductase</keyword>
<evidence type="ECO:0000313" key="3">
    <source>
        <dbReference type="EMBL" id="MEY8039994.1"/>
    </source>
</evidence>
<comment type="caution">
    <text evidence="3">The sequence shown here is derived from an EMBL/GenBank/DDBJ whole genome shotgun (WGS) entry which is preliminary data.</text>
</comment>
<keyword evidence="2" id="KW-0349">Heme</keyword>
<dbReference type="EMBL" id="JBGEHV010000016">
    <property type="protein sequence ID" value="MEY8039994.1"/>
    <property type="molecule type" value="Genomic_DNA"/>
</dbReference>
<dbReference type="InterPro" id="IPR001128">
    <property type="entry name" value="Cyt_P450"/>
</dbReference>
<dbReference type="InterPro" id="IPR002397">
    <property type="entry name" value="Cyt_P450_B"/>
</dbReference>
<proteinExistence type="inferred from homology"/>
<keyword evidence="2" id="KW-0503">Monooxygenase</keyword>